<dbReference type="InterPro" id="IPR003719">
    <property type="entry name" value="Phenazine_PhzF-like"/>
</dbReference>
<dbReference type="OrthoDB" id="9788221at2"/>
<dbReference type="PANTHER" id="PTHR13774:SF32">
    <property type="entry name" value="ANTISENSE-ENHANCING SEQUENCE 1"/>
    <property type="match status" value="1"/>
</dbReference>
<gene>
    <name evidence="3" type="ORF">GA0061100_101271</name>
</gene>
<feature type="active site" evidence="2">
    <location>
        <position position="50"/>
    </location>
</feature>
<dbReference type="EMBL" id="FMAC01000001">
    <property type="protein sequence ID" value="SCB08150.1"/>
    <property type="molecule type" value="Genomic_DNA"/>
</dbReference>
<keyword evidence="3" id="KW-0413">Isomerase</keyword>
<evidence type="ECO:0000256" key="2">
    <source>
        <dbReference type="PIRSR" id="PIRSR016184-1"/>
    </source>
</evidence>
<dbReference type="AlphaFoldDB" id="A0A1C3TY29"/>
<keyword evidence="4" id="KW-1185">Reference proteome</keyword>
<dbReference type="Gene3D" id="3.10.310.10">
    <property type="entry name" value="Diaminopimelate Epimerase, Chain A, domain 1"/>
    <property type="match status" value="2"/>
</dbReference>
<comment type="similarity">
    <text evidence="1">Belongs to the PhzF family.</text>
</comment>
<evidence type="ECO:0000256" key="1">
    <source>
        <dbReference type="ARBA" id="ARBA00008270"/>
    </source>
</evidence>
<sequence>MEAGLARSYSVYDVFTDSKLAGNPLAVIFDAEGLSDAAMQAIAREMNLSETVFVLPPQNPAHTASLRIFTPGRELPFAGHPTVGTAIALAEKAHANHGGDLDLVSVLDERVGPVRCAIKLRQNRASFAEFDLPKKSQEILLPLDRADIANALSLKITEIGFENHVPSIWSAGVPFLLVPVHDVGAAERLEFDLQLWEKTVPFVDGALASAFIYCRGGVNHVAKFHARMFPVGMGIVEDPATGAAVAALSGAINQFDALPDGHHPVIIEQGIEMGRPSLIHLHLDIDGGLIANARIGGQAVRVASGILEL</sequence>
<dbReference type="Pfam" id="PF02567">
    <property type="entry name" value="PhzC-PhzF"/>
    <property type="match status" value="1"/>
</dbReference>
<dbReference type="GO" id="GO:0016853">
    <property type="term" value="F:isomerase activity"/>
    <property type="evidence" value="ECO:0007669"/>
    <property type="project" value="UniProtKB-KW"/>
</dbReference>
<reference evidence="4" key="1">
    <citation type="submission" date="2016-08" db="EMBL/GenBank/DDBJ databases">
        <authorList>
            <person name="Varghese N."/>
            <person name="Submissions Spin"/>
        </authorList>
    </citation>
    <scope>NUCLEOTIDE SEQUENCE [LARGE SCALE GENOMIC DNA]</scope>
    <source>
        <strain evidence="4">CCBAU 57015</strain>
    </source>
</reference>
<evidence type="ECO:0000313" key="3">
    <source>
        <dbReference type="EMBL" id="SCB08150.1"/>
    </source>
</evidence>
<name>A0A1C3TY29_9HYPH</name>
<dbReference type="STRING" id="52131.GA0061100_101271"/>
<dbReference type="GO" id="GO:0005737">
    <property type="term" value="C:cytoplasm"/>
    <property type="evidence" value="ECO:0007669"/>
    <property type="project" value="TreeGrafter"/>
</dbReference>
<accession>A0A1C3TY29</accession>
<organism evidence="3 4">
    <name type="scientific">Rhizobium hainanense</name>
    <dbReference type="NCBI Taxonomy" id="52131"/>
    <lineage>
        <taxon>Bacteria</taxon>
        <taxon>Pseudomonadati</taxon>
        <taxon>Pseudomonadota</taxon>
        <taxon>Alphaproteobacteria</taxon>
        <taxon>Hyphomicrobiales</taxon>
        <taxon>Rhizobiaceae</taxon>
        <taxon>Rhizobium/Agrobacterium group</taxon>
        <taxon>Rhizobium</taxon>
    </lineage>
</organism>
<protein>
    <submittedName>
        <fullName evidence="3">Trans-2,3-dihydro-3-hydroxyanthranilate isomerase</fullName>
    </submittedName>
</protein>
<dbReference type="PANTHER" id="PTHR13774">
    <property type="entry name" value="PHENAZINE BIOSYNTHESIS PROTEIN"/>
    <property type="match status" value="1"/>
</dbReference>
<proteinExistence type="inferred from homology"/>
<evidence type="ECO:0000313" key="4">
    <source>
        <dbReference type="Proteomes" id="UP000186228"/>
    </source>
</evidence>
<dbReference type="SUPFAM" id="SSF54506">
    <property type="entry name" value="Diaminopimelate epimerase-like"/>
    <property type="match status" value="1"/>
</dbReference>
<dbReference type="PIRSF" id="PIRSF016184">
    <property type="entry name" value="PhzC_PhzF"/>
    <property type="match status" value="1"/>
</dbReference>
<dbReference type="NCBIfam" id="TIGR00654">
    <property type="entry name" value="PhzF_family"/>
    <property type="match status" value="1"/>
</dbReference>
<dbReference type="Proteomes" id="UP000186228">
    <property type="component" value="Unassembled WGS sequence"/>
</dbReference>